<dbReference type="AlphaFoldDB" id="A0AA86IRW5"/>
<evidence type="ECO:0008006" key="4">
    <source>
        <dbReference type="Google" id="ProtNLM"/>
    </source>
</evidence>
<evidence type="ECO:0000256" key="1">
    <source>
        <dbReference type="SAM" id="SignalP"/>
    </source>
</evidence>
<name>A0AA86IRW5_9ENTR</name>
<dbReference type="Proteomes" id="UP000682928">
    <property type="component" value="Chromosome"/>
</dbReference>
<dbReference type="InterPro" id="IPR025731">
    <property type="entry name" value="YecR-like"/>
</dbReference>
<accession>A0AA86IRW5</accession>
<dbReference type="EMBL" id="AP024590">
    <property type="protein sequence ID" value="BCU55210.1"/>
    <property type="molecule type" value="Genomic_DNA"/>
</dbReference>
<evidence type="ECO:0000313" key="3">
    <source>
        <dbReference type="Proteomes" id="UP000682928"/>
    </source>
</evidence>
<proteinExistence type="predicted"/>
<feature type="signal peptide" evidence="1">
    <location>
        <begin position="1"/>
        <end position="25"/>
    </location>
</feature>
<feature type="chain" id="PRO_5041644494" description="YecR-like lipoprotein" evidence="1">
    <location>
        <begin position="26"/>
        <end position="122"/>
    </location>
</feature>
<protein>
    <recommendedName>
        <fullName evidence="4">YecR-like lipoprotein</fullName>
    </recommendedName>
</protein>
<organism evidence="2 3">
    <name type="scientific">Enterobacter kobei</name>
    <dbReference type="NCBI Taxonomy" id="208224"/>
    <lineage>
        <taxon>Bacteria</taxon>
        <taxon>Pseudomonadati</taxon>
        <taxon>Pseudomonadota</taxon>
        <taxon>Gammaproteobacteria</taxon>
        <taxon>Enterobacterales</taxon>
        <taxon>Enterobacteriaceae</taxon>
        <taxon>Enterobacter</taxon>
        <taxon>Enterobacter cloacae complex</taxon>
    </lineage>
</organism>
<evidence type="ECO:0000313" key="2">
    <source>
        <dbReference type="EMBL" id="BCU55210.1"/>
    </source>
</evidence>
<keyword evidence="1" id="KW-0732">Signal</keyword>
<sequence length="122" mass="13213">MRTSKLNQSDSMKSMLLAAAALLLAGCTITKEPKVSEVNQTTGVVRLNFNEAMLQNARFDEYTTHGTATRQCQQMGFATAAAYGQPIRTCSVFSGSLCLNEKITLQYQCQGLALSPAATGYY</sequence>
<dbReference type="Pfam" id="PF13992">
    <property type="entry name" value="YecR"/>
    <property type="match status" value="1"/>
</dbReference>
<reference evidence="2" key="1">
    <citation type="submission" date="2021-04" db="EMBL/GenBank/DDBJ databases">
        <title>Difference and commonality of drug resistance evolution in various bacteria. and drug sensitivity profiles.</title>
        <authorList>
            <person name="Maeda T."/>
            <person name="Shibai A."/>
            <person name="Kawada K."/>
            <person name="Kotani H."/>
            <person name="Tarusawa Y."/>
            <person name="Tanabe K."/>
            <person name="Furusawa C."/>
        </authorList>
    </citation>
    <scope>NUCLEOTIDE SEQUENCE</scope>
    <source>
        <strain evidence="2">JCM 8580</strain>
    </source>
</reference>
<gene>
    <name evidence="2" type="ORF">ENKO_18040</name>
</gene>